<name>A0A0A9GEP9_ARUDO</name>
<organism evidence="2">
    <name type="scientific">Arundo donax</name>
    <name type="common">Giant reed</name>
    <name type="synonym">Donax arundinaceus</name>
    <dbReference type="NCBI Taxonomy" id="35708"/>
    <lineage>
        <taxon>Eukaryota</taxon>
        <taxon>Viridiplantae</taxon>
        <taxon>Streptophyta</taxon>
        <taxon>Embryophyta</taxon>
        <taxon>Tracheophyta</taxon>
        <taxon>Spermatophyta</taxon>
        <taxon>Magnoliopsida</taxon>
        <taxon>Liliopsida</taxon>
        <taxon>Poales</taxon>
        <taxon>Poaceae</taxon>
        <taxon>PACMAD clade</taxon>
        <taxon>Arundinoideae</taxon>
        <taxon>Arundineae</taxon>
        <taxon>Arundo</taxon>
    </lineage>
</organism>
<dbReference type="AlphaFoldDB" id="A0A0A9GEP9"/>
<reference evidence="2" key="1">
    <citation type="submission" date="2014-09" db="EMBL/GenBank/DDBJ databases">
        <authorList>
            <person name="Magalhaes I.L.F."/>
            <person name="Oliveira U."/>
            <person name="Santos F.R."/>
            <person name="Vidigal T.H.D.A."/>
            <person name="Brescovit A.D."/>
            <person name="Santos A.J."/>
        </authorList>
    </citation>
    <scope>NUCLEOTIDE SEQUENCE</scope>
    <source>
        <tissue evidence="2">Shoot tissue taken approximately 20 cm above the soil surface</tissue>
    </source>
</reference>
<feature type="region of interest" description="Disordered" evidence="1">
    <location>
        <begin position="1"/>
        <end position="44"/>
    </location>
</feature>
<proteinExistence type="predicted"/>
<reference evidence="2" key="2">
    <citation type="journal article" date="2015" name="Data Brief">
        <title>Shoot transcriptome of the giant reed, Arundo donax.</title>
        <authorList>
            <person name="Barrero R.A."/>
            <person name="Guerrero F.D."/>
            <person name="Moolhuijzen P."/>
            <person name="Goolsby J.A."/>
            <person name="Tidwell J."/>
            <person name="Bellgard S.E."/>
            <person name="Bellgard M.I."/>
        </authorList>
    </citation>
    <scope>NUCLEOTIDE SEQUENCE</scope>
    <source>
        <tissue evidence="2">Shoot tissue taken approximately 20 cm above the soil surface</tissue>
    </source>
</reference>
<protein>
    <submittedName>
        <fullName evidence="2">Uncharacterized protein</fullName>
    </submittedName>
</protein>
<accession>A0A0A9GEP9</accession>
<dbReference type="EMBL" id="GBRH01178803">
    <property type="protein sequence ID" value="JAE19093.1"/>
    <property type="molecule type" value="Transcribed_RNA"/>
</dbReference>
<evidence type="ECO:0000256" key="1">
    <source>
        <dbReference type="SAM" id="MobiDB-lite"/>
    </source>
</evidence>
<sequence length="44" mass="4935">MSQATPSSWCGLRSAVTPRSERRAPWSWASVESTRSAAARRRRS</sequence>
<evidence type="ECO:0000313" key="2">
    <source>
        <dbReference type="EMBL" id="JAE19093.1"/>
    </source>
</evidence>